<dbReference type="InterPro" id="IPR052819">
    <property type="entry name" value="Chromatin_regulatory_protein"/>
</dbReference>
<dbReference type="eggNOG" id="KOG4299">
    <property type="taxonomic scope" value="Eukaryota"/>
</dbReference>
<evidence type="ECO:0000256" key="2">
    <source>
        <dbReference type="ARBA" id="ARBA00022771"/>
    </source>
</evidence>
<dbReference type="PROSITE" id="PS50016">
    <property type="entry name" value="ZF_PHD_2"/>
    <property type="match status" value="1"/>
</dbReference>
<feature type="compositionally biased region" description="Basic residues" evidence="5">
    <location>
        <begin position="157"/>
        <end position="170"/>
    </location>
</feature>
<dbReference type="GO" id="GO:0006357">
    <property type="term" value="P:regulation of transcription by RNA polymerase II"/>
    <property type="evidence" value="ECO:0007669"/>
    <property type="project" value="TreeGrafter"/>
</dbReference>
<evidence type="ECO:0000259" key="6">
    <source>
        <dbReference type="PROSITE" id="PS50016"/>
    </source>
</evidence>
<dbReference type="Pfam" id="PF00628">
    <property type="entry name" value="PHD"/>
    <property type="match status" value="1"/>
</dbReference>
<keyword evidence="3" id="KW-0862">Zinc</keyword>
<dbReference type="InterPro" id="IPR019786">
    <property type="entry name" value="Zinc_finger_PHD-type_CS"/>
</dbReference>
<evidence type="ECO:0000256" key="5">
    <source>
        <dbReference type="SAM" id="MobiDB-lite"/>
    </source>
</evidence>
<dbReference type="InterPro" id="IPR011011">
    <property type="entry name" value="Znf_FYVE_PHD"/>
</dbReference>
<dbReference type="SUPFAM" id="SSF57903">
    <property type="entry name" value="FYVE/PHD zinc finger"/>
    <property type="match status" value="2"/>
</dbReference>
<dbReference type="STRING" id="675120.N1PIR9"/>
<dbReference type="PROSITE" id="PS01359">
    <property type="entry name" value="ZF_PHD_1"/>
    <property type="match status" value="1"/>
</dbReference>
<evidence type="ECO:0000256" key="4">
    <source>
        <dbReference type="PROSITE-ProRule" id="PRU00146"/>
    </source>
</evidence>
<feature type="region of interest" description="Disordered" evidence="5">
    <location>
        <begin position="1"/>
        <end position="187"/>
    </location>
</feature>
<dbReference type="CDD" id="cd15534">
    <property type="entry name" value="PHD2_PHF12_Rco1"/>
    <property type="match status" value="1"/>
</dbReference>
<name>N1PIR9_DOTSN</name>
<dbReference type="GO" id="GO:0008270">
    <property type="term" value="F:zinc ion binding"/>
    <property type="evidence" value="ECO:0007669"/>
    <property type="project" value="UniProtKB-KW"/>
</dbReference>
<dbReference type="InterPro" id="IPR019787">
    <property type="entry name" value="Znf_PHD-finger"/>
</dbReference>
<dbReference type="OMA" id="CYYFVPP"/>
<evidence type="ECO:0000313" key="8">
    <source>
        <dbReference type="Proteomes" id="UP000016933"/>
    </source>
</evidence>
<dbReference type="InterPro" id="IPR013083">
    <property type="entry name" value="Znf_RING/FYVE/PHD"/>
</dbReference>
<feature type="compositionally biased region" description="Polar residues" evidence="5">
    <location>
        <begin position="24"/>
        <end position="39"/>
    </location>
</feature>
<protein>
    <recommendedName>
        <fullName evidence="6">PHD-type domain-containing protein</fullName>
    </recommendedName>
</protein>
<accession>N1PIR9</accession>
<dbReference type="CDD" id="cd15535">
    <property type="entry name" value="PHD1_Rco1"/>
    <property type="match status" value="1"/>
</dbReference>
<dbReference type="HOGENOM" id="CLU_001648_1_0_1"/>
<keyword evidence="1" id="KW-0479">Metal-binding</keyword>
<dbReference type="PANTHER" id="PTHR47636">
    <property type="entry name" value="TRANSCRIPTIONAL REGULATORY PROTEIN RCO1"/>
    <property type="match status" value="1"/>
</dbReference>
<gene>
    <name evidence="7" type="ORF">DOTSEDRAFT_73191</name>
</gene>
<feature type="compositionally biased region" description="Basic and acidic residues" evidence="5">
    <location>
        <begin position="438"/>
        <end position="447"/>
    </location>
</feature>
<feature type="compositionally biased region" description="Low complexity" evidence="5">
    <location>
        <begin position="368"/>
        <end position="382"/>
    </location>
</feature>
<keyword evidence="8" id="KW-1185">Reference proteome</keyword>
<sequence>MRDRSNMPSIRNRVTVDDSRRSGPVQQAQQVSRPPSTGSGKEKGKDKTFMDRWVEPSLAAPKPSYQDHGAGPYGVLEHMQPLGEVPSAKVKARAKGDGSRKSVLGRSSAAPGADAQETPEGTPAPTAGTPQPMDLPVQQPVVIDDERDADYAPTANGKKKERATRTRAVKRKSESTSSATPAAQPPQTIVTPHKKEVTFEYDGEKLLKVVEAAKARAREVGKPDLADAVHAIYLQSLETFQLRVLLEAILTQRATPEQNAEFQQYVRAAKKKLKDAKLQSRHQPGKTVGDGTIEKTSAIAASPTPKLTLNPAPHRQTGTSSAIPSTERQEPTKPRISLKVKSPHKDPNRHRSHHGKVSVSPRKRERANSNASDSSLTDLTSNDGEDDMDVDQRETDGDVAGPSTRTHDTNVKDLAAERGSLAVPGTAAKRSSAEAELEQERDREMAAKKQRLSGSVKREFDFEESNVRPSLSATRLRGPKLKANTLAPPSLKLEPNASRTASVRGSRAPSMDVDSPLSALSSPATSRQSTPRVWQVKPKPKQRAKTKQSPEKKQQVASSGMSGVGGARRESPIGDDDNEELGSENQDYCSACGGSGYLLCCDGCDRSFHFGCVDPPLNPDAEELDEPWYCNICVAKRPVGPESPEKPTRGLFAPLFGSLKKRNPTNFNLPEDIRAYFEGVSSDKNGGFVESMNATKNTRSRPGYSDDQPDYYRLRDNKGNLVLCYACGKSSHINPFVAKRSIVSCDHCMQHWHLDCLDPPLANPPALNQNGKKVHDWMCPLHADQELRRVDTALLNRHHRRTVHLRKPRVPKVQETALSRGSVNNGIIDVAEDASDESDSEFYEEGDEAEGTIMKLPARGIMLDFIDKVKSTRVQQYHDDVFSFKRGRLAENNTAAVPSALKQANFARRPFNEKQLALQLTQFASENKDFDLGSDRVENLVGTLIAEAPSEVVTDMMSEETRQTKSASSAVPPSPPASEQTEISEEHRRELEMLRDLINRKLDGAKS</sequence>
<feature type="compositionally biased region" description="Basic residues" evidence="5">
    <location>
        <begin position="274"/>
        <end position="284"/>
    </location>
</feature>
<proteinExistence type="predicted"/>
<feature type="compositionally biased region" description="Low complexity" evidence="5">
    <location>
        <begin position="116"/>
        <end position="132"/>
    </location>
</feature>
<feature type="domain" description="PHD-type" evidence="6">
    <location>
        <begin position="586"/>
        <end position="636"/>
    </location>
</feature>
<dbReference type="OrthoDB" id="5876363at2759"/>
<feature type="compositionally biased region" description="Basic residues" evidence="5">
    <location>
        <begin position="336"/>
        <end position="365"/>
    </location>
</feature>
<dbReference type="AlphaFoldDB" id="N1PIR9"/>
<dbReference type="GO" id="GO:0032221">
    <property type="term" value="C:Rpd3S complex"/>
    <property type="evidence" value="ECO:0007669"/>
    <property type="project" value="TreeGrafter"/>
</dbReference>
<feature type="region of interest" description="Disordered" evidence="5">
    <location>
        <begin position="955"/>
        <end position="987"/>
    </location>
</feature>
<dbReference type="PANTHER" id="PTHR47636:SF1">
    <property type="entry name" value="TRANSCRIPTIONAL REGULATORY PROTEIN RCO1"/>
    <property type="match status" value="1"/>
</dbReference>
<feature type="compositionally biased region" description="Basic and acidic residues" evidence="5">
    <location>
        <begin position="405"/>
        <end position="416"/>
    </location>
</feature>
<organism evidence="7 8">
    <name type="scientific">Dothistroma septosporum (strain NZE10 / CBS 128990)</name>
    <name type="common">Red band needle blight fungus</name>
    <name type="synonym">Mycosphaerella pini</name>
    <dbReference type="NCBI Taxonomy" id="675120"/>
    <lineage>
        <taxon>Eukaryota</taxon>
        <taxon>Fungi</taxon>
        <taxon>Dikarya</taxon>
        <taxon>Ascomycota</taxon>
        <taxon>Pezizomycotina</taxon>
        <taxon>Dothideomycetes</taxon>
        <taxon>Dothideomycetidae</taxon>
        <taxon>Mycosphaerellales</taxon>
        <taxon>Mycosphaerellaceae</taxon>
        <taxon>Dothistroma</taxon>
    </lineage>
</organism>
<feature type="compositionally biased region" description="Polar residues" evidence="5">
    <location>
        <begin position="175"/>
        <end position="187"/>
    </location>
</feature>
<feature type="compositionally biased region" description="Basic and acidic residues" evidence="5">
    <location>
        <begin position="40"/>
        <end position="54"/>
    </location>
</feature>
<dbReference type="EMBL" id="KB446541">
    <property type="protein sequence ID" value="EME42272.1"/>
    <property type="molecule type" value="Genomic_DNA"/>
</dbReference>
<dbReference type="InterPro" id="IPR001965">
    <property type="entry name" value="Znf_PHD"/>
</dbReference>
<keyword evidence="2 4" id="KW-0863">Zinc-finger</keyword>
<evidence type="ECO:0000256" key="1">
    <source>
        <dbReference type="ARBA" id="ARBA00022723"/>
    </source>
</evidence>
<feature type="region of interest" description="Disordered" evidence="5">
    <location>
        <begin position="274"/>
        <end position="581"/>
    </location>
</feature>
<dbReference type="Proteomes" id="UP000016933">
    <property type="component" value="Unassembled WGS sequence"/>
</dbReference>
<dbReference type="Gene3D" id="3.30.40.10">
    <property type="entry name" value="Zinc/RING finger domain, C3HC4 (zinc finger)"/>
    <property type="match status" value="2"/>
</dbReference>
<reference evidence="7 8" key="2">
    <citation type="journal article" date="2012" name="PLoS Pathog.">
        <title>Diverse lifestyles and strategies of plant pathogenesis encoded in the genomes of eighteen Dothideomycetes fungi.</title>
        <authorList>
            <person name="Ohm R.A."/>
            <person name="Feau N."/>
            <person name="Henrissat B."/>
            <person name="Schoch C.L."/>
            <person name="Horwitz B.A."/>
            <person name="Barry K.W."/>
            <person name="Condon B.J."/>
            <person name="Copeland A.C."/>
            <person name="Dhillon B."/>
            <person name="Glaser F."/>
            <person name="Hesse C.N."/>
            <person name="Kosti I."/>
            <person name="LaButti K."/>
            <person name="Lindquist E.A."/>
            <person name="Lucas S."/>
            <person name="Salamov A.A."/>
            <person name="Bradshaw R.E."/>
            <person name="Ciuffetti L."/>
            <person name="Hamelin R.C."/>
            <person name="Kema G.H.J."/>
            <person name="Lawrence C."/>
            <person name="Scott J.A."/>
            <person name="Spatafora J.W."/>
            <person name="Turgeon B.G."/>
            <person name="de Wit P.J.G.M."/>
            <person name="Zhong S."/>
            <person name="Goodwin S.B."/>
            <person name="Grigoriev I.V."/>
        </authorList>
    </citation>
    <scope>NUCLEOTIDE SEQUENCE [LARGE SCALE GENOMIC DNA]</scope>
    <source>
        <strain evidence="8">NZE10 / CBS 128990</strain>
    </source>
</reference>
<feature type="compositionally biased region" description="Low complexity" evidence="5">
    <location>
        <begin position="515"/>
        <end position="524"/>
    </location>
</feature>
<dbReference type="SMART" id="SM00249">
    <property type="entry name" value="PHD"/>
    <property type="match status" value="2"/>
</dbReference>
<reference evidence="8" key="1">
    <citation type="journal article" date="2012" name="PLoS Genet.">
        <title>The genomes of the fungal plant pathogens Cladosporium fulvum and Dothistroma septosporum reveal adaptation to different hosts and lifestyles but also signatures of common ancestry.</title>
        <authorList>
            <person name="de Wit P.J.G.M."/>
            <person name="van der Burgt A."/>
            <person name="Oekmen B."/>
            <person name="Stergiopoulos I."/>
            <person name="Abd-Elsalam K.A."/>
            <person name="Aerts A.L."/>
            <person name="Bahkali A.H."/>
            <person name="Beenen H.G."/>
            <person name="Chettri P."/>
            <person name="Cox M.P."/>
            <person name="Datema E."/>
            <person name="de Vries R.P."/>
            <person name="Dhillon B."/>
            <person name="Ganley A.R."/>
            <person name="Griffiths S.A."/>
            <person name="Guo Y."/>
            <person name="Hamelin R.C."/>
            <person name="Henrissat B."/>
            <person name="Kabir M.S."/>
            <person name="Jashni M.K."/>
            <person name="Kema G."/>
            <person name="Klaubauf S."/>
            <person name="Lapidus A."/>
            <person name="Levasseur A."/>
            <person name="Lindquist E."/>
            <person name="Mehrabi R."/>
            <person name="Ohm R.A."/>
            <person name="Owen T.J."/>
            <person name="Salamov A."/>
            <person name="Schwelm A."/>
            <person name="Schijlen E."/>
            <person name="Sun H."/>
            <person name="van den Burg H.A."/>
            <person name="van Ham R.C.H.J."/>
            <person name="Zhang S."/>
            <person name="Goodwin S.B."/>
            <person name="Grigoriev I.V."/>
            <person name="Collemare J."/>
            <person name="Bradshaw R.E."/>
        </authorList>
    </citation>
    <scope>NUCLEOTIDE SEQUENCE [LARGE SCALE GENOMIC DNA]</scope>
    <source>
        <strain evidence="8">NZE10 / CBS 128990</strain>
    </source>
</reference>
<evidence type="ECO:0000256" key="3">
    <source>
        <dbReference type="ARBA" id="ARBA00022833"/>
    </source>
</evidence>
<evidence type="ECO:0000313" key="7">
    <source>
        <dbReference type="EMBL" id="EME42272.1"/>
    </source>
</evidence>
<feature type="compositionally biased region" description="Polar residues" evidence="5">
    <location>
        <begin position="316"/>
        <end position="326"/>
    </location>
</feature>